<dbReference type="Pfam" id="PF08240">
    <property type="entry name" value="ADH_N"/>
    <property type="match status" value="2"/>
</dbReference>
<dbReference type="InterPro" id="IPR011032">
    <property type="entry name" value="GroES-like_sf"/>
</dbReference>
<dbReference type="CDD" id="cd08249">
    <property type="entry name" value="enoyl_reductase_like"/>
    <property type="match status" value="2"/>
</dbReference>
<dbReference type="Pfam" id="PF00107">
    <property type="entry name" value="ADH_zinc_N"/>
    <property type="match status" value="2"/>
</dbReference>
<dbReference type="InterPro" id="IPR036291">
    <property type="entry name" value="NAD(P)-bd_dom_sf"/>
</dbReference>
<dbReference type="PANTHER" id="PTHR45348">
    <property type="entry name" value="HYPOTHETICAL OXIDOREDUCTASE (EUROFUNG)"/>
    <property type="match status" value="1"/>
</dbReference>
<dbReference type="InterPro" id="IPR047122">
    <property type="entry name" value="Trans-enoyl_RdTase-like"/>
</dbReference>
<dbReference type="EMBL" id="CCBP010000174">
    <property type="protein sequence ID" value="CDO74507.1"/>
    <property type="molecule type" value="Genomic_DNA"/>
</dbReference>
<dbReference type="OrthoDB" id="3233595at2759"/>
<feature type="domain" description="Enoyl reductase (ER)" evidence="1">
    <location>
        <begin position="16"/>
        <end position="350"/>
    </location>
</feature>
<dbReference type="STRING" id="5643.A0A060SJ24"/>
<sequence length="784" mass="84325">MATIKTQKALLLPAAGGQYAVGEAPIPRPGPKEVLVKIIAAALNPVDWKVAFPPYSDLIAEYPFIAGTDGAGEVVEAGEEVTNLKVGDRILFQGWFENRYATLQQFCVVKAELAAKIPENISFEQAASVPLGLATIILALYNQPPDQPYTLGFKPIWEEGATAEWAGKPALIIGGASSVGQYAIQVAKFAGFSPIITTASPHNTAHLTSLGATHVIDRSLPGDQILARLPELTGRKPIEFIYDAISLPETMALAYQALAPGGALGIVLPDVIPAELKKEGDNKRVSFVLGNVHRPENQECGKEMYKRLTEWLEKGIIKPNPIEVLPNGLASAPEGLARLKSNKGDSYRVLVATNHYRGADMRSNAQTSAATRRQCGDRDQILSGIVQHSFDVGIIHFQAFHRYRISGETPTLGLDSYHRLKSQRLALTTNDRLERNDITRRSLLQLMAAIKTQRALLLPTLGGQYAIGEAPIPSPGPKEVLVKVISAALNPVDWKIASPPGSAIIPRYPFITGTDGAGEVLEIPDNVTYDQAASVPQGLATVILALYNQHPNYPHTLRFAPIWEDGATAECSGKPAFIIGGASSVGQYGEVVNVLIIPNILILRTTIAIQVAKFAEFSPIIATASPHNAAHLNSLGATHVIDRSLSGDQILAELPELTGGKPLEFAYDAISLPDTMTLAYKALAPGGVLALVLPDVIPAELKKDEGKKRVVYVIGNVHMPDTRACGVELYKRLTEWLAKDIIKPNPVEILPNGLAGALEGLECLKNNKVSGKKLIIKPQETCDI</sequence>
<dbReference type="Gene3D" id="3.40.50.720">
    <property type="entry name" value="NAD(P)-binding Rossmann-like Domain"/>
    <property type="match status" value="2"/>
</dbReference>
<evidence type="ECO:0000313" key="3">
    <source>
        <dbReference type="Proteomes" id="UP000029665"/>
    </source>
</evidence>
<dbReference type="InterPro" id="IPR020843">
    <property type="entry name" value="ER"/>
</dbReference>
<dbReference type="HOGENOM" id="CLU_430849_0_0_1"/>
<dbReference type="GO" id="GO:0016651">
    <property type="term" value="F:oxidoreductase activity, acting on NAD(P)H"/>
    <property type="evidence" value="ECO:0007669"/>
    <property type="project" value="InterPro"/>
</dbReference>
<dbReference type="InterPro" id="IPR013149">
    <property type="entry name" value="ADH-like_C"/>
</dbReference>
<comment type="caution">
    <text evidence="2">The sequence shown here is derived from an EMBL/GenBank/DDBJ whole genome shotgun (WGS) entry which is preliminary data.</text>
</comment>
<dbReference type="Proteomes" id="UP000029665">
    <property type="component" value="Unassembled WGS sequence"/>
</dbReference>
<proteinExistence type="predicted"/>
<reference evidence="2" key="1">
    <citation type="submission" date="2014-01" db="EMBL/GenBank/DDBJ databases">
        <title>The genome of the white-rot fungus Pycnoporus cinnabarinus: a basidiomycete model with a versatile arsenal for lignocellulosic biomass breakdown.</title>
        <authorList>
            <person name="Levasseur A."/>
            <person name="Lomascolo A."/>
            <person name="Ruiz-Duenas F.J."/>
            <person name="Uzan E."/>
            <person name="Piumi F."/>
            <person name="Kues U."/>
            <person name="Ram A.F.J."/>
            <person name="Murat C."/>
            <person name="Haon M."/>
            <person name="Benoit I."/>
            <person name="Arfi Y."/>
            <person name="Chevret D."/>
            <person name="Drula E."/>
            <person name="Kwon M.J."/>
            <person name="Gouret P."/>
            <person name="Lesage-Meessen L."/>
            <person name="Lombard V."/>
            <person name="Mariette J."/>
            <person name="Noirot C."/>
            <person name="Park J."/>
            <person name="Patyshakuliyeva A."/>
            <person name="Wieneger R.A.B."/>
            <person name="Wosten H.A.B."/>
            <person name="Martin F."/>
            <person name="Coutinho P.M."/>
            <person name="de Vries R."/>
            <person name="Martinez A.T."/>
            <person name="Klopp C."/>
            <person name="Pontarotti P."/>
            <person name="Henrissat B."/>
            <person name="Record E."/>
        </authorList>
    </citation>
    <scope>NUCLEOTIDE SEQUENCE [LARGE SCALE GENOMIC DNA]</scope>
    <source>
        <strain evidence="2">BRFM137</strain>
    </source>
</reference>
<evidence type="ECO:0000313" key="2">
    <source>
        <dbReference type="EMBL" id="CDO74507.1"/>
    </source>
</evidence>
<dbReference type="Gene3D" id="3.90.180.10">
    <property type="entry name" value="Medium-chain alcohol dehydrogenases, catalytic domain"/>
    <property type="match status" value="2"/>
</dbReference>
<dbReference type="InterPro" id="IPR013154">
    <property type="entry name" value="ADH-like_N"/>
</dbReference>
<dbReference type="AlphaFoldDB" id="A0A060SJ24"/>
<dbReference type="SUPFAM" id="SSF50129">
    <property type="entry name" value="GroES-like"/>
    <property type="match status" value="2"/>
</dbReference>
<gene>
    <name evidence="2" type="ORF">BN946_scf184979.g62</name>
</gene>
<organism evidence="2 3">
    <name type="scientific">Pycnoporus cinnabarinus</name>
    <name type="common">Cinnabar-red polypore</name>
    <name type="synonym">Trametes cinnabarina</name>
    <dbReference type="NCBI Taxonomy" id="5643"/>
    <lineage>
        <taxon>Eukaryota</taxon>
        <taxon>Fungi</taxon>
        <taxon>Dikarya</taxon>
        <taxon>Basidiomycota</taxon>
        <taxon>Agaricomycotina</taxon>
        <taxon>Agaricomycetes</taxon>
        <taxon>Polyporales</taxon>
        <taxon>Polyporaceae</taxon>
        <taxon>Trametes</taxon>
    </lineage>
</organism>
<name>A0A060SJ24_PYCCI</name>
<keyword evidence="3" id="KW-1185">Reference proteome</keyword>
<dbReference type="SMART" id="SM00829">
    <property type="entry name" value="PKS_ER"/>
    <property type="match status" value="1"/>
</dbReference>
<evidence type="ECO:0000259" key="1">
    <source>
        <dbReference type="SMART" id="SM00829"/>
    </source>
</evidence>
<protein>
    <recommendedName>
        <fullName evidence="1">Enoyl reductase (ER) domain-containing protein</fullName>
    </recommendedName>
</protein>
<dbReference type="SUPFAM" id="SSF51735">
    <property type="entry name" value="NAD(P)-binding Rossmann-fold domains"/>
    <property type="match status" value="2"/>
</dbReference>
<dbReference type="PANTHER" id="PTHR45348:SF2">
    <property type="entry name" value="ZINC-TYPE ALCOHOL DEHYDROGENASE-LIKE PROTEIN C2E1P3.01"/>
    <property type="match status" value="1"/>
</dbReference>
<accession>A0A060SJ24</accession>